<dbReference type="PANTHER" id="PTHR45947:SF3">
    <property type="entry name" value="SULFOQUINOVOSYL TRANSFERASE SQD2"/>
    <property type="match status" value="1"/>
</dbReference>
<evidence type="ECO:0000313" key="2">
    <source>
        <dbReference type="EMBL" id="ANQ12843.1"/>
    </source>
</evidence>
<reference evidence="2 3" key="1">
    <citation type="submission" date="2016-07" db="EMBL/GenBank/DDBJ databases">
        <title>Developing Vibrio natriegens as a novel, fast-growing host for biotechnology.</title>
        <authorList>
            <person name="Weinstock M.T."/>
            <person name="Hesek E.D."/>
            <person name="Wilson C.M."/>
            <person name="Gibson D.G."/>
        </authorList>
    </citation>
    <scope>NUCLEOTIDE SEQUENCE [LARGE SCALE GENOMIC DNA]</scope>
    <source>
        <strain evidence="2 3">ATCC 14048</strain>
    </source>
</reference>
<name>A0AAN0Y3D8_VIBNA</name>
<dbReference type="Pfam" id="PF00534">
    <property type="entry name" value="Glycos_transf_1"/>
    <property type="match status" value="1"/>
</dbReference>
<evidence type="ECO:0000313" key="3">
    <source>
        <dbReference type="Proteomes" id="UP000092741"/>
    </source>
</evidence>
<dbReference type="CDD" id="cd03801">
    <property type="entry name" value="GT4_PimA-like"/>
    <property type="match status" value="1"/>
</dbReference>
<proteinExistence type="predicted"/>
<organism evidence="2 3">
    <name type="scientific">Vibrio natriegens NBRC 15636 = ATCC 14048 = DSM 759</name>
    <dbReference type="NCBI Taxonomy" id="1219067"/>
    <lineage>
        <taxon>Bacteria</taxon>
        <taxon>Pseudomonadati</taxon>
        <taxon>Pseudomonadota</taxon>
        <taxon>Gammaproteobacteria</taxon>
        <taxon>Vibrionales</taxon>
        <taxon>Vibrionaceae</taxon>
        <taxon>Vibrio</taxon>
    </lineage>
</organism>
<accession>A0AAN0Y3D8</accession>
<dbReference type="Gene3D" id="3.40.50.2000">
    <property type="entry name" value="Glycogen Phosphorylase B"/>
    <property type="match status" value="1"/>
</dbReference>
<dbReference type="InterPro" id="IPR050194">
    <property type="entry name" value="Glycosyltransferase_grp1"/>
</dbReference>
<protein>
    <submittedName>
        <fullName evidence="2">Glycosyl transferase</fullName>
    </submittedName>
</protein>
<keyword evidence="2" id="KW-0808">Transferase</keyword>
<sequence>MTSQNKKTLIFDPIAFKGGSKIATSDALNVCRVESNDFIVATVDTEFWKQTEFYAKHNVTLISISPVPWLMSQHNGILYWLNQLYLLLVLLKTLIGHRGITTFIGASGPGMDMPVYLLQMVLNIEVVQFIHGNVGLSRSIGFCLTRANAVFYLPSTRCSLKAALETYLKAVTKIKDASAMAESYLNSSQYQSFVNGIPASRWPQECQKNTPVYFWAASLLKWKGLETLIKASKRAAISQSVVLNVCYIRPVDTCLPISNAPVLLSHTIWYEDPENLDDIRSQSNIFVSTSGNEPFGLSILEALAAGMCVVIPRDGAYWDKTLTHNENCIKYQPGNPDSLCDALLYASNDQQAFHRCSQRALEIAARYKAEHCYQKFAQHINGDVVTSALHACN</sequence>
<dbReference type="Proteomes" id="UP000092741">
    <property type="component" value="Chromosome 1"/>
</dbReference>
<dbReference type="SUPFAM" id="SSF53756">
    <property type="entry name" value="UDP-Glycosyltransferase/glycogen phosphorylase"/>
    <property type="match status" value="1"/>
</dbReference>
<feature type="domain" description="Glycosyl transferase family 1" evidence="1">
    <location>
        <begin position="201"/>
        <end position="360"/>
    </location>
</feature>
<dbReference type="PANTHER" id="PTHR45947">
    <property type="entry name" value="SULFOQUINOVOSYL TRANSFERASE SQD2"/>
    <property type="match status" value="1"/>
</dbReference>
<dbReference type="KEGG" id="vna:PN96_04630"/>
<dbReference type="RefSeq" id="WP_020334661.1">
    <property type="nucleotide sequence ID" value="NZ_ATFJ01000030.1"/>
</dbReference>
<keyword evidence="3" id="KW-1185">Reference proteome</keyword>
<dbReference type="GO" id="GO:0016757">
    <property type="term" value="F:glycosyltransferase activity"/>
    <property type="evidence" value="ECO:0007669"/>
    <property type="project" value="InterPro"/>
</dbReference>
<dbReference type="EMBL" id="CP016345">
    <property type="protein sequence ID" value="ANQ12843.1"/>
    <property type="molecule type" value="Genomic_DNA"/>
</dbReference>
<dbReference type="GeneID" id="70912069"/>
<dbReference type="InterPro" id="IPR001296">
    <property type="entry name" value="Glyco_trans_1"/>
</dbReference>
<evidence type="ECO:0000259" key="1">
    <source>
        <dbReference type="Pfam" id="PF00534"/>
    </source>
</evidence>
<dbReference type="AlphaFoldDB" id="A0AAN0Y3D8"/>
<gene>
    <name evidence="2" type="ORF">BA890_08700</name>
</gene>